<keyword evidence="4 9" id="KW-0812">Transmembrane</keyword>
<organism evidence="11 12">
    <name type="scientific">Pelotomaculum schinkii</name>
    <dbReference type="NCBI Taxonomy" id="78350"/>
    <lineage>
        <taxon>Bacteria</taxon>
        <taxon>Bacillati</taxon>
        <taxon>Bacillota</taxon>
        <taxon>Clostridia</taxon>
        <taxon>Eubacteriales</taxon>
        <taxon>Desulfotomaculaceae</taxon>
        <taxon>Pelotomaculum</taxon>
    </lineage>
</organism>
<evidence type="ECO:0000256" key="9">
    <source>
        <dbReference type="HAMAP-Rule" id="MF_01464"/>
    </source>
</evidence>
<dbReference type="PANTHER" id="PTHR30081">
    <property type="entry name" value="PROTEIN-EXPORT MEMBRANE PROTEIN SEC"/>
    <property type="match status" value="1"/>
</dbReference>
<gene>
    <name evidence="9" type="primary">secF</name>
    <name evidence="11" type="ORF">Psch_03600</name>
</gene>
<feature type="transmembrane region" description="Helical" evidence="9">
    <location>
        <begin position="242"/>
        <end position="262"/>
    </location>
</feature>
<evidence type="ECO:0000256" key="1">
    <source>
        <dbReference type="ARBA" id="ARBA00004651"/>
    </source>
</evidence>
<comment type="similarity">
    <text evidence="9">Belongs to the SecD/SecF family. SecF subfamily.</text>
</comment>
<name>A0A4Y7R7A6_9FIRM</name>
<dbReference type="InterPro" id="IPR048634">
    <property type="entry name" value="SecD_SecF_C"/>
</dbReference>
<feature type="transmembrane region" description="Helical" evidence="9">
    <location>
        <begin position="163"/>
        <end position="185"/>
    </location>
</feature>
<dbReference type="SUPFAM" id="SSF82866">
    <property type="entry name" value="Multidrug efflux transporter AcrB transmembrane domain"/>
    <property type="match status" value="1"/>
</dbReference>
<protein>
    <recommendedName>
        <fullName evidence="9">Protein-export membrane protein SecF</fullName>
    </recommendedName>
</protein>
<dbReference type="RefSeq" id="WP_134219537.1">
    <property type="nucleotide sequence ID" value="NZ_QFGA01000003.1"/>
</dbReference>
<dbReference type="GO" id="GO:0006605">
    <property type="term" value="P:protein targeting"/>
    <property type="evidence" value="ECO:0007669"/>
    <property type="project" value="UniProtKB-UniRule"/>
</dbReference>
<feature type="transmembrane region" description="Helical" evidence="9">
    <location>
        <begin position="130"/>
        <end position="151"/>
    </location>
</feature>
<dbReference type="HAMAP" id="MF_01464_B">
    <property type="entry name" value="SecF_B"/>
    <property type="match status" value="1"/>
</dbReference>
<dbReference type="GO" id="GO:0015450">
    <property type="term" value="F:protein-transporting ATPase activity"/>
    <property type="evidence" value="ECO:0007669"/>
    <property type="project" value="InterPro"/>
</dbReference>
<keyword evidence="3 9" id="KW-1003">Cell membrane</keyword>
<evidence type="ECO:0000256" key="6">
    <source>
        <dbReference type="ARBA" id="ARBA00022989"/>
    </source>
</evidence>
<dbReference type="InterPro" id="IPR022813">
    <property type="entry name" value="SecD/SecF_arch_bac"/>
</dbReference>
<evidence type="ECO:0000256" key="7">
    <source>
        <dbReference type="ARBA" id="ARBA00023010"/>
    </source>
</evidence>
<keyword evidence="8 9" id="KW-0472">Membrane</keyword>
<evidence type="ECO:0000256" key="8">
    <source>
        <dbReference type="ARBA" id="ARBA00023136"/>
    </source>
</evidence>
<comment type="subcellular location">
    <subcellularLocation>
        <location evidence="1 9">Cell membrane</location>
        <topology evidence="1 9">Multi-pass membrane protein</topology>
    </subcellularLocation>
</comment>
<dbReference type="Gene3D" id="1.20.1640.10">
    <property type="entry name" value="Multidrug efflux transporter AcrB transmembrane domain"/>
    <property type="match status" value="1"/>
</dbReference>
<keyword evidence="2 9" id="KW-0813">Transport</keyword>
<keyword evidence="6 9" id="KW-1133">Transmembrane helix</keyword>
<feature type="transmembrane region" description="Helical" evidence="9">
    <location>
        <begin position="191"/>
        <end position="210"/>
    </location>
</feature>
<dbReference type="PANTHER" id="PTHR30081:SF8">
    <property type="entry name" value="PROTEIN TRANSLOCASE SUBUNIT SECF"/>
    <property type="match status" value="1"/>
</dbReference>
<feature type="domain" description="Protein export membrane protein SecD/SecF C-terminal" evidence="10">
    <location>
        <begin position="113"/>
        <end position="298"/>
    </location>
</feature>
<reference evidence="11 12" key="1">
    <citation type="journal article" date="2018" name="Environ. Microbiol.">
        <title>Novel energy conservation strategies and behaviour of Pelotomaculum schinkii driving syntrophic propionate catabolism.</title>
        <authorList>
            <person name="Hidalgo-Ahumada C.A.P."/>
            <person name="Nobu M.K."/>
            <person name="Narihiro T."/>
            <person name="Tamaki H."/>
            <person name="Liu W.T."/>
            <person name="Kamagata Y."/>
            <person name="Stams A.J.M."/>
            <person name="Imachi H."/>
            <person name="Sousa D.Z."/>
        </authorList>
    </citation>
    <scope>NUCLEOTIDE SEQUENCE [LARGE SCALE GENOMIC DNA]</scope>
    <source>
        <strain evidence="11 12">HH</strain>
    </source>
</reference>
<sequence length="311" mass="34520">MIRFYKHRYIYFAISLCLILLGVGAAFINGIQLDIQFKGGTILKYTYSSDINAEQAEKIVEQAVGRTVNCQLQSNMAQDHKILMVSLASNEALSSREQEAVTSALTRAYPDASLALSESLTVEPFIGKHFFTNGMIAIALSFLLILVYVGWRFKNIGGLSAGSMAIIALFHDVFIVTAVFIIFKIPLNDSFIAAILTIIGFSINDTIVIYDRIRENERLLGRKTPAEELVDISINQSMSRSINTNIAVFMSIAVIYVFAQVYDIGSIRAFALPMMFGTISGCYSTICIAGPLWTMWQHHKKTKIRVKSAEA</sequence>
<dbReference type="AlphaFoldDB" id="A0A4Y7R7A6"/>
<dbReference type="Pfam" id="PF02355">
    <property type="entry name" value="SecD_SecF_C"/>
    <property type="match status" value="1"/>
</dbReference>
<dbReference type="Proteomes" id="UP000298324">
    <property type="component" value="Unassembled WGS sequence"/>
</dbReference>
<dbReference type="GO" id="GO:0043952">
    <property type="term" value="P:protein transport by the Sec complex"/>
    <property type="evidence" value="ECO:0007669"/>
    <property type="project" value="UniProtKB-UniRule"/>
</dbReference>
<comment type="caution">
    <text evidence="11">The sequence shown here is derived from an EMBL/GenBank/DDBJ whole genome shotgun (WGS) entry which is preliminary data.</text>
</comment>
<dbReference type="EMBL" id="QFGA01000003">
    <property type="protein sequence ID" value="TEB04838.1"/>
    <property type="molecule type" value="Genomic_DNA"/>
</dbReference>
<dbReference type="NCBIfam" id="TIGR00966">
    <property type="entry name" value="transloc_SecF"/>
    <property type="match status" value="1"/>
</dbReference>
<dbReference type="InterPro" id="IPR005665">
    <property type="entry name" value="SecF_bac"/>
</dbReference>
<proteinExistence type="inferred from homology"/>
<evidence type="ECO:0000259" key="10">
    <source>
        <dbReference type="Pfam" id="PF02355"/>
    </source>
</evidence>
<dbReference type="PRINTS" id="PR01755">
    <property type="entry name" value="SECFTRNLCASE"/>
</dbReference>
<keyword evidence="7 9" id="KW-0811">Translocation</keyword>
<accession>A0A4Y7R7A6</accession>
<feature type="transmembrane region" description="Helical" evidence="9">
    <location>
        <begin position="9"/>
        <end position="28"/>
    </location>
</feature>
<evidence type="ECO:0000256" key="3">
    <source>
        <dbReference type="ARBA" id="ARBA00022475"/>
    </source>
</evidence>
<feature type="transmembrane region" description="Helical" evidence="9">
    <location>
        <begin position="274"/>
        <end position="296"/>
    </location>
</feature>
<evidence type="ECO:0000256" key="4">
    <source>
        <dbReference type="ARBA" id="ARBA00022692"/>
    </source>
</evidence>
<evidence type="ECO:0000256" key="2">
    <source>
        <dbReference type="ARBA" id="ARBA00022448"/>
    </source>
</evidence>
<evidence type="ECO:0000313" key="11">
    <source>
        <dbReference type="EMBL" id="TEB04838.1"/>
    </source>
</evidence>
<comment type="function">
    <text evidence="9">Part of the Sec protein translocase complex. Interacts with the SecYEG preprotein conducting channel. SecDF uses the proton motive force (PMF) to complete protein translocation after the ATP-dependent function of SecA.</text>
</comment>
<dbReference type="GO" id="GO:0065002">
    <property type="term" value="P:intracellular protein transmembrane transport"/>
    <property type="evidence" value="ECO:0007669"/>
    <property type="project" value="UniProtKB-UniRule"/>
</dbReference>
<dbReference type="GO" id="GO:0005886">
    <property type="term" value="C:plasma membrane"/>
    <property type="evidence" value="ECO:0007669"/>
    <property type="project" value="UniProtKB-SubCell"/>
</dbReference>
<keyword evidence="5 9" id="KW-0653">Protein transport</keyword>
<comment type="subunit">
    <text evidence="9">Forms a complex with SecD. Part of the essential Sec protein translocation apparatus which comprises SecA, SecYEG and auxiliary proteins SecDF. Other proteins may also be involved.</text>
</comment>
<evidence type="ECO:0000256" key="5">
    <source>
        <dbReference type="ARBA" id="ARBA00022927"/>
    </source>
</evidence>
<keyword evidence="12" id="KW-1185">Reference proteome</keyword>
<dbReference type="InterPro" id="IPR022645">
    <property type="entry name" value="SecD/SecF_bac"/>
</dbReference>
<evidence type="ECO:0000313" key="12">
    <source>
        <dbReference type="Proteomes" id="UP000298324"/>
    </source>
</evidence>